<feature type="chain" id="PRO_5017926969" description="BIG2 domain-containing protein" evidence="1">
    <location>
        <begin position="31"/>
        <end position="668"/>
    </location>
</feature>
<accession>A0A3M8DKV5</accession>
<dbReference type="AlphaFoldDB" id="A0A3M8DKV5"/>
<dbReference type="InterPro" id="IPR008964">
    <property type="entry name" value="Invasin/intimin_cell_adhesion"/>
</dbReference>
<reference evidence="3 4" key="1">
    <citation type="submission" date="2018-10" db="EMBL/GenBank/DDBJ databases">
        <title>Phylogenomics of Brevibacillus.</title>
        <authorList>
            <person name="Dunlap C."/>
        </authorList>
    </citation>
    <scope>NUCLEOTIDE SEQUENCE [LARGE SCALE GENOMIC DNA]</scope>
    <source>
        <strain evidence="3 4">JCM 15716</strain>
    </source>
</reference>
<keyword evidence="4" id="KW-1185">Reference proteome</keyword>
<dbReference type="Gene3D" id="2.60.40.1080">
    <property type="match status" value="2"/>
</dbReference>
<protein>
    <recommendedName>
        <fullName evidence="2">BIG2 domain-containing protein</fullName>
    </recommendedName>
</protein>
<feature type="signal peptide" evidence="1">
    <location>
        <begin position="1"/>
        <end position="30"/>
    </location>
</feature>
<evidence type="ECO:0000313" key="4">
    <source>
        <dbReference type="Proteomes" id="UP000271031"/>
    </source>
</evidence>
<dbReference type="InterPro" id="IPR003343">
    <property type="entry name" value="Big_2"/>
</dbReference>
<dbReference type="SUPFAM" id="SSF49373">
    <property type="entry name" value="Invasin/intimin cell-adhesion fragments"/>
    <property type="match status" value="2"/>
</dbReference>
<evidence type="ECO:0000259" key="2">
    <source>
        <dbReference type="SMART" id="SM00635"/>
    </source>
</evidence>
<gene>
    <name evidence="3" type="ORF">EDM56_12925</name>
</gene>
<dbReference type="Pfam" id="PF02368">
    <property type="entry name" value="Big_2"/>
    <property type="match status" value="2"/>
</dbReference>
<dbReference type="Proteomes" id="UP000271031">
    <property type="component" value="Unassembled WGS sequence"/>
</dbReference>
<proteinExistence type="predicted"/>
<evidence type="ECO:0000313" key="3">
    <source>
        <dbReference type="EMBL" id="RNB87737.1"/>
    </source>
</evidence>
<dbReference type="SMART" id="SM00635">
    <property type="entry name" value="BID_2"/>
    <property type="match status" value="2"/>
</dbReference>
<feature type="domain" description="BIG2" evidence="2">
    <location>
        <begin position="156"/>
        <end position="232"/>
    </location>
</feature>
<keyword evidence="1" id="KW-0732">Signal</keyword>
<feature type="domain" description="BIG2" evidence="2">
    <location>
        <begin position="335"/>
        <end position="421"/>
    </location>
</feature>
<dbReference type="OrthoDB" id="2467849at2"/>
<feature type="non-terminal residue" evidence="3">
    <location>
        <position position="668"/>
    </location>
</feature>
<name>A0A3M8DKV5_9BACL</name>
<sequence length="668" mass="68206">MVMKGKGAKKIFTVLLSSSMLLSVTPQAFANPVGALSQTVSYKAQAAAVTIKTIDAGNGTIAVGLSALPTKAPKLEDFKFTRQINGKSASALKATDMVWDAKTKTAFFTFKAISATSAKQTVIVNAEYQGSKLSAKPFTIAAKGADVDKLEISANAADSILILDSKTDAELTLTAVAKDEDGNVVTGKRVKWETADKAIASVDRSGVVTAVAEGSTTITASYGDVKATFKVTVKADAPGVSSVSATNGSITAVFNTAPKAEPKLKDFTLTREINGKKATTLRATGFTWNKESKTAVFTFKEIAATKEKQEVVIGVTYEKEQVFADAFTIAKKDAQVKEIELINLSADAELAVNSSDDAELKLSAVAKDEEGNQIAGKKVTWKSDDSKVVTVDKDGSVKAVGAGKAKITATIDKVSANIEVTVVAAKPEISLSASTLSESSANDGSVAGTQVVTLVNGKFASDISAADVTVSNLPAGLGVSVARISDTQLGISFTGRAVKHEAANSVSGLSVTVAKGKVEGAKENLTAGSFGIVFADAVVVPVPTAATIAATPGTLTEAGANDGSLTSGVITVTATNGTFAADIAKSDVTVTGLPSGMDYTVTYVDATHITVTLTGQATDHENADDTNVSVTVAQAKVTGATANVSTGNVAIDFNDAAAAATIAATPGT</sequence>
<organism evidence="3 4">
    <name type="scientific">Brevibacillus fluminis</name>
    <dbReference type="NCBI Taxonomy" id="511487"/>
    <lineage>
        <taxon>Bacteria</taxon>
        <taxon>Bacillati</taxon>
        <taxon>Bacillota</taxon>
        <taxon>Bacilli</taxon>
        <taxon>Bacillales</taxon>
        <taxon>Paenibacillaceae</taxon>
        <taxon>Brevibacillus</taxon>
    </lineage>
</organism>
<evidence type="ECO:0000256" key="1">
    <source>
        <dbReference type="SAM" id="SignalP"/>
    </source>
</evidence>
<dbReference type="EMBL" id="RHHQ01000010">
    <property type="protein sequence ID" value="RNB87737.1"/>
    <property type="molecule type" value="Genomic_DNA"/>
</dbReference>
<comment type="caution">
    <text evidence="3">The sequence shown here is derived from an EMBL/GenBank/DDBJ whole genome shotgun (WGS) entry which is preliminary data.</text>
</comment>